<dbReference type="Pfam" id="PF20911">
    <property type="entry name" value="GP7"/>
    <property type="match status" value="1"/>
</dbReference>
<proteinExistence type="predicted"/>
<dbReference type="Proteomes" id="UP001279642">
    <property type="component" value="Unassembled WGS sequence"/>
</dbReference>
<sequence length="332" mass="36458">MATIGGQYLSITDLAKRMTADDKIADVIDILTQTNEVLDDMVWVEGNLPTGHLTTIRTGLPQATWRLLYQGAQPQKSTTAQITDTTGMLETYSIVDKDLADLNGNAADFRLSEDEAFLEGMNQQMAQTLFYGNIAANPERFQGLAPRYNTVQNSVAETANNVIDGGGTGSTNTSVWLLVWGKRTIHGIYPKGSKAGLTHEDVSTPAPIDDGTGGKYQAYQTKYQWKCGLTVRDWRFAVRIANIDVPSLAGASPINLQRLFIRAISKVPSLKLGRPVFYVNRAVKTWADIQQTEKPTLGFHTVEDAQGNPLTAFRGIPIRLVDQLLNTEARVV</sequence>
<comment type="caution">
    <text evidence="1">The sequence shown here is derived from an EMBL/GenBank/DDBJ whole genome shotgun (WGS) entry which is preliminary data.</text>
</comment>
<dbReference type="NCBIfam" id="NF045672">
    <property type="entry name" value="MCP_gp7_epsi_15"/>
    <property type="match status" value="1"/>
</dbReference>
<gene>
    <name evidence="1" type="ORF">SMD27_18735</name>
</gene>
<reference evidence="1 2" key="1">
    <citation type="journal article" date="2016" name="Antonie Van Leeuwenhoek">
        <title>Dongia soli sp. nov., isolated from soil from Dokdo, Korea.</title>
        <authorList>
            <person name="Kim D.U."/>
            <person name="Lee H."/>
            <person name="Kim H."/>
            <person name="Kim S.G."/>
            <person name="Ka J.O."/>
        </authorList>
    </citation>
    <scope>NUCLEOTIDE SEQUENCE [LARGE SCALE GENOMIC DNA]</scope>
    <source>
        <strain evidence="1 2">D78</strain>
    </source>
</reference>
<dbReference type="RefSeq" id="WP_320509961.1">
    <property type="nucleotide sequence ID" value="NZ_JAXCLW010000006.1"/>
</dbReference>
<dbReference type="InterPro" id="IPR048813">
    <property type="entry name" value="GP7-like"/>
</dbReference>
<evidence type="ECO:0000313" key="2">
    <source>
        <dbReference type="Proteomes" id="UP001279642"/>
    </source>
</evidence>
<name>A0ABU5EF97_9PROT</name>
<evidence type="ECO:0008006" key="3">
    <source>
        <dbReference type="Google" id="ProtNLM"/>
    </source>
</evidence>
<organism evidence="1 2">
    <name type="scientific">Dongia soli</name>
    <dbReference type="NCBI Taxonomy" id="600628"/>
    <lineage>
        <taxon>Bacteria</taxon>
        <taxon>Pseudomonadati</taxon>
        <taxon>Pseudomonadota</taxon>
        <taxon>Alphaproteobacteria</taxon>
        <taxon>Rhodospirillales</taxon>
        <taxon>Dongiaceae</taxon>
        <taxon>Dongia</taxon>
    </lineage>
</organism>
<dbReference type="EMBL" id="JAXCLW010000006">
    <property type="protein sequence ID" value="MDY0884888.1"/>
    <property type="molecule type" value="Genomic_DNA"/>
</dbReference>
<protein>
    <recommendedName>
        <fullName evidence="3">Phage protein gp47/JayE</fullName>
    </recommendedName>
</protein>
<accession>A0ABU5EF97</accession>
<evidence type="ECO:0000313" key="1">
    <source>
        <dbReference type="EMBL" id="MDY0884888.1"/>
    </source>
</evidence>
<keyword evidence="2" id="KW-1185">Reference proteome</keyword>